<proteinExistence type="predicted"/>
<keyword evidence="2" id="KW-0812">Transmembrane</keyword>
<evidence type="ECO:0000256" key="1">
    <source>
        <dbReference type="SAM" id="MobiDB-lite"/>
    </source>
</evidence>
<protein>
    <submittedName>
        <fullName evidence="3">Mrp family chromosome partitioning ATPase</fullName>
    </submittedName>
</protein>
<keyword evidence="2" id="KW-1133">Transmembrane helix</keyword>
<dbReference type="PANTHER" id="PTHR32309">
    <property type="entry name" value="TYROSINE-PROTEIN KINASE"/>
    <property type="match status" value="1"/>
</dbReference>
<gene>
    <name evidence="3" type="ORF">EV646_114141</name>
</gene>
<dbReference type="InterPro" id="IPR050445">
    <property type="entry name" value="Bact_polysacc_biosynth/exp"/>
</dbReference>
<keyword evidence="2" id="KW-0472">Membrane</keyword>
<dbReference type="AlphaFoldDB" id="A0A4R2IDD7"/>
<dbReference type="Proteomes" id="UP000295573">
    <property type="component" value="Unassembled WGS sequence"/>
</dbReference>
<sequence>MSTTPPERSGGRAPAAYATVLRRYALLVLAFTLAAVGTAYGITRTQPPEYTSVETVVVEPRAVPKGAAPQAPDMGTEREIATSGSVAALAAKALRAPLADLTQGLSVKVPVDTHVLRFAYTSSNPQEARWRASAFANAYIKYRSGQAKPDESSPKATVITPASLPDTPSGPNYPLNLGVALLVGLVLGVVTAVVRDRFDDRLRGARDLELQTRAPTLASVPSTWRLPSGPSAPLAILRAPQSATSEAFRYLRTKVLHVASTRDAQTLVLTSAVGHHGRAVCAANLAAALALSGKRVILVCADSHQRELARLLSVDNSIGLVDVASWHAPLDRALLGTGIDRLQAVPPGLAAPPGYVLADTMRAILPTLCRDADLVLVDAPPVLSSADTAAIVAFTDMTLLVAHTRHSSRSAVRTASVEIEQAGGRLIGSVLIADQRMPLRWVTPPRGLFIGVPGNQRSRPGEATGPGPGDGGIPVTPADSGHR</sequence>
<dbReference type="PANTHER" id="PTHR32309:SF13">
    <property type="entry name" value="FERRIC ENTEROBACTIN TRANSPORT PROTEIN FEPE"/>
    <property type="match status" value="1"/>
</dbReference>
<dbReference type="SUPFAM" id="SSF52540">
    <property type="entry name" value="P-loop containing nucleoside triphosphate hydrolases"/>
    <property type="match status" value="1"/>
</dbReference>
<evidence type="ECO:0000313" key="4">
    <source>
        <dbReference type="Proteomes" id="UP000295573"/>
    </source>
</evidence>
<keyword evidence="4" id="KW-1185">Reference proteome</keyword>
<feature type="transmembrane region" description="Helical" evidence="2">
    <location>
        <begin position="21"/>
        <end position="42"/>
    </location>
</feature>
<evidence type="ECO:0000256" key="2">
    <source>
        <dbReference type="SAM" id="Phobius"/>
    </source>
</evidence>
<organism evidence="3 4">
    <name type="scientific">Kribbella antiqua</name>
    <dbReference type="NCBI Taxonomy" id="2512217"/>
    <lineage>
        <taxon>Bacteria</taxon>
        <taxon>Bacillati</taxon>
        <taxon>Actinomycetota</taxon>
        <taxon>Actinomycetes</taxon>
        <taxon>Propionibacteriales</taxon>
        <taxon>Kribbellaceae</taxon>
        <taxon>Kribbella</taxon>
    </lineage>
</organism>
<dbReference type="EMBL" id="SLWR01000014">
    <property type="protein sequence ID" value="TCO42317.1"/>
    <property type="molecule type" value="Genomic_DNA"/>
</dbReference>
<dbReference type="Gene3D" id="3.40.50.300">
    <property type="entry name" value="P-loop containing nucleotide triphosphate hydrolases"/>
    <property type="match status" value="1"/>
</dbReference>
<dbReference type="InterPro" id="IPR027417">
    <property type="entry name" value="P-loop_NTPase"/>
</dbReference>
<reference evidence="3 4" key="1">
    <citation type="journal article" date="2015" name="Stand. Genomic Sci.">
        <title>Genomic Encyclopedia of Bacterial and Archaeal Type Strains, Phase III: the genomes of soil and plant-associated and newly described type strains.</title>
        <authorList>
            <person name="Whitman W.B."/>
            <person name="Woyke T."/>
            <person name="Klenk H.P."/>
            <person name="Zhou Y."/>
            <person name="Lilburn T.G."/>
            <person name="Beck B.J."/>
            <person name="De Vos P."/>
            <person name="Vandamme P."/>
            <person name="Eisen J.A."/>
            <person name="Garrity G."/>
            <person name="Hugenholtz P."/>
            <person name="Kyrpides N.C."/>
        </authorList>
    </citation>
    <scope>NUCLEOTIDE SEQUENCE [LARGE SCALE GENOMIC DNA]</scope>
    <source>
        <strain evidence="3 4">VKM Ac-2541</strain>
    </source>
</reference>
<name>A0A4R2IDD7_9ACTN</name>
<feature type="region of interest" description="Disordered" evidence="1">
    <location>
        <begin position="451"/>
        <end position="483"/>
    </location>
</feature>
<dbReference type="OrthoDB" id="3816756at2"/>
<accession>A0A4R2IDD7</accession>
<evidence type="ECO:0000313" key="3">
    <source>
        <dbReference type="EMBL" id="TCO42317.1"/>
    </source>
</evidence>
<comment type="caution">
    <text evidence="3">The sequence shown here is derived from an EMBL/GenBank/DDBJ whole genome shotgun (WGS) entry which is preliminary data.</text>
</comment>
<feature type="transmembrane region" description="Helical" evidence="2">
    <location>
        <begin position="173"/>
        <end position="194"/>
    </location>
</feature>
<dbReference type="RefSeq" id="WP_132155806.1">
    <property type="nucleotide sequence ID" value="NZ_SLWR01000014.1"/>
</dbReference>